<gene>
    <name evidence="1" type="ORF">LAZ67_X004121</name>
</gene>
<evidence type="ECO:0000313" key="1">
    <source>
        <dbReference type="EMBL" id="UYV84959.1"/>
    </source>
</evidence>
<reference evidence="1 2" key="1">
    <citation type="submission" date="2022-03" db="EMBL/GenBank/DDBJ databases">
        <title>A chromosomal length assembly of Cordylochernes scorpioides.</title>
        <authorList>
            <person name="Zeh D."/>
            <person name="Zeh J."/>
        </authorList>
    </citation>
    <scope>NUCLEOTIDE SEQUENCE [LARGE SCALE GENOMIC DNA]</scope>
    <source>
        <strain evidence="1">IN4F17</strain>
        <tissue evidence="1">Whole Body</tissue>
    </source>
</reference>
<organism evidence="1 2">
    <name type="scientific">Cordylochernes scorpioides</name>
    <dbReference type="NCBI Taxonomy" id="51811"/>
    <lineage>
        <taxon>Eukaryota</taxon>
        <taxon>Metazoa</taxon>
        <taxon>Ecdysozoa</taxon>
        <taxon>Arthropoda</taxon>
        <taxon>Chelicerata</taxon>
        <taxon>Arachnida</taxon>
        <taxon>Pseudoscorpiones</taxon>
        <taxon>Cheliferoidea</taxon>
        <taxon>Chernetidae</taxon>
        <taxon>Cordylochernes</taxon>
    </lineage>
</organism>
<protein>
    <submittedName>
        <fullName evidence="1">Uncharacterized protein</fullName>
    </submittedName>
</protein>
<dbReference type="Proteomes" id="UP001235939">
    <property type="component" value="Chromosome X"/>
</dbReference>
<name>A0ABY6LUL4_9ARAC</name>
<proteinExistence type="predicted"/>
<sequence>MENQARSDATSEGNTTPSIVTDIVAQLAAALRDIINPGQRDSDLPRYDGTYPAANFFQQYDDIAGRAYLTETKRLQKLPAQLSVIVAVYACGVNVEKGPIRQQLWNAPPCDNVES</sequence>
<evidence type="ECO:0000313" key="2">
    <source>
        <dbReference type="Proteomes" id="UP001235939"/>
    </source>
</evidence>
<keyword evidence="2" id="KW-1185">Reference proteome</keyword>
<dbReference type="EMBL" id="CP092886">
    <property type="protein sequence ID" value="UYV84959.1"/>
    <property type="molecule type" value="Genomic_DNA"/>
</dbReference>
<accession>A0ABY6LUL4</accession>